<comment type="caution">
    <text evidence="2">The sequence shown here is derived from an EMBL/GenBank/DDBJ whole genome shotgun (WGS) entry which is preliminary data.</text>
</comment>
<feature type="compositionally biased region" description="Basic and acidic residues" evidence="1">
    <location>
        <begin position="1"/>
        <end position="15"/>
    </location>
</feature>
<organism evidence="2 3">
    <name type="scientific">Nocardia cerradoensis</name>
    <dbReference type="NCBI Taxonomy" id="85688"/>
    <lineage>
        <taxon>Bacteria</taxon>
        <taxon>Bacillati</taxon>
        <taxon>Actinomycetota</taxon>
        <taxon>Actinomycetes</taxon>
        <taxon>Mycobacteriales</taxon>
        <taxon>Nocardiaceae</taxon>
        <taxon>Nocardia</taxon>
    </lineage>
</organism>
<dbReference type="AlphaFoldDB" id="A0A231H5N7"/>
<protein>
    <recommendedName>
        <fullName evidence="4">VOC domain-containing protein</fullName>
    </recommendedName>
</protein>
<evidence type="ECO:0008006" key="4">
    <source>
        <dbReference type="Google" id="ProtNLM"/>
    </source>
</evidence>
<proteinExistence type="predicted"/>
<gene>
    <name evidence="2" type="ORF">B7C42_03582</name>
</gene>
<evidence type="ECO:0000313" key="2">
    <source>
        <dbReference type="EMBL" id="OXR44026.1"/>
    </source>
</evidence>
<dbReference type="RefSeq" id="WP_094025942.1">
    <property type="nucleotide sequence ID" value="NZ_NGAF01000007.1"/>
</dbReference>
<sequence length="112" mass="12634">MREVLVAEVRSESQPRRNQKARASDNFSFASVPAEAEELLWRTGPGTEVIKFSVMVDVRANYDQRVLSNIVSGGRTRMPLERKSLSRRGFYIADPSGTTQEFVVQVYALIPD</sequence>
<name>A0A231H5N7_9NOCA</name>
<dbReference type="Proteomes" id="UP000215506">
    <property type="component" value="Unassembled WGS sequence"/>
</dbReference>
<keyword evidence="3" id="KW-1185">Reference proteome</keyword>
<evidence type="ECO:0000313" key="3">
    <source>
        <dbReference type="Proteomes" id="UP000215506"/>
    </source>
</evidence>
<dbReference type="EMBL" id="NGAF01000007">
    <property type="protein sequence ID" value="OXR44026.1"/>
    <property type="molecule type" value="Genomic_DNA"/>
</dbReference>
<evidence type="ECO:0000256" key="1">
    <source>
        <dbReference type="SAM" id="MobiDB-lite"/>
    </source>
</evidence>
<reference evidence="2" key="1">
    <citation type="submission" date="2017-07" db="EMBL/GenBank/DDBJ databases">
        <title>First draft Genome Sequence of Nocardia cerradoensis isolated from human infection.</title>
        <authorList>
            <person name="Carrasco G."/>
        </authorList>
    </citation>
    <scope>NUCLEOTIDE SEQUENCE [LARGE SCALE GENOMIC DNA]</scope>
    <source>
        <strain evidence="2">CNM20130759</strain>
    </source>
</reference>
<accession>A0A231H5N7</accession>
<feature type="region of interest" description="Disordered" evidence="1">
    <location>
        <begin position="1"/>
        <end position="24"/>
    </location>
</feature>